<dbReference type="Gene3D" id="4.10.1080.10">
    <property type="entry name" value="TSP type-3 repeat"/>
    <property type="match status" value="1"/>
</dbReference>
<dbReference type="SUPFAM" id="SSF103647">
    <property type="entry name" value="TSP type-3 repeat"/>
    <property type="match status" value="1"/>
</dbReference>
<evidence type="ECO:0000313" key="2">
    <source>
        <dbReference type="EMBL" id="APG59373.1"/>
    </source>
</evidence>
<organism evidence="2 3">
    <name type="scientific">Christiangramia salexigens</name>
    <dbReference type="NCBI Taxonomy" id="1913577"/>
    <lineage>
        <taxon>Bacteria</taxon>
        <taxon>Pseudomonadati</taxon>
        <taxon>Bacteroidota</taxon>
        <taxon>Flavobacteriia</taxon>
        <taxon>Flavobacteriales</taxon>
        <taxon>Flavobacteriaceae</taxon>
        <taxon>Christiangramia</taxon>
    </lineage>
</organism>
<protein>
    <recommendedName>
        <fullName evidence="4">Calcium-binding protein</fullName>
    </recommendedName>
</protein>
<evidence type="ECO:0008006" key="4">
    <source>
        <dbReference type="Google" id="ProtNLM"/>
    </source>
</evidence>
<dbReference type="GO" id="GO:0005509">
    <property type="term" value="F:calcium ion binding"/>
    <property type="evidence" value="ECO:0007669"/>
    <property type="project" value="InterPro"/>
</dbReference>
<dbReference type="RefSeq" id="WP_072552030.1">
    <property type="nucleotide sequence ID" value="NZ_CP018153.1"/>
</dbReference>
<keyword evidence="3" id="KW-1185">Reference proteome</keyword>
<dbReference type="KEGG" id="grl:LPB144_02650"/>
<dbReference type="Proteomes" id="UP000182510">
    <property type="component" value="Chromosome"/>
</dbReference>
<dbReference type="PROSITE" id="PS00018">
    <property type="entry name" value="EF_HAND_1"/>
    <property type="match status" value="1"/>
</dbReference>
<dbReference type="AlphaFoldDB" id="A0A1L3J2N1"/>
<dbReference type="InterPro" id="IPR018247">
    <property type="entry name" value="EF_Hand_1_Ca_BS"/>
</dbReference>
<feature type="region of interest" description="Disordered" evidence="1">
    <location>
        <begin position="135"/>
        <end position="212"/>
    </location>
</feature>
<gene>
    <name evidence="2" type="ORF">LPB144_02650</name>
</gene>
<evidence type="ECO:0000256" key="1">
    <source>
        <dbReference type="SAM" id="MobiDB-lite"/>
    </source>
</evidence>
<dbReference type="InterPro" id="IPR028974">
    <property type="entry name" value="TSP_type-3_rpt"/>
</dbReference>
<accession>A0A1L3J2N1</accession>
<feature type="compositionally biased region" description="Acidic residues" evidence="1">
    <location>
        <begin position="167"/>
        <end position="182"/>
    </location>
</feature>
<sequence length="322" mass="35677">MRRLLLGIFTLSLLTSCDDGNIIVTNFDFEDSTLKFCEGPDKNVIYATNNNDVFESISLEFNSNQLPVDENGKLLPPENGEVNFALSGNNRVVYRIYNSEIPTNYFCSVVPPSQPTVIEEWISGTGATVRVASSFTDETGASDPDGDGLKNSEEGWDPTGQSHLDTDADGIPDYLDLDDDGDNVPTRSELANSANDPVNDNGLRDTDEDGIPNYLDQDDDNDGVITRFEVEEGNENNPSTFQTAQGIPNYLNKEQTQELVHEVYISHDIKRNYAYSILIDNLKFTKQDGSGESIQFQVYNLGTFRESGIDFAQCPVMDPDCN</sequence>
<dbReference type="PROSITE" id="PS51257">
    <property type="entry name" value="PROKAR_LIPOPROTEIN"/>
    <property type="match status" value="1"/>
</dbReference>
<dbReference type="STRING" id="1913577.LPB144_02650"/>
<name>A0A1L3J2N1_9FLAO</name>
<evidence type="ECO:0000313" key="3">
    <source>
        <dbReference type="Proteomes" id="UP000182510"/>
    </source>
</evidence>
<proteinExistence type="predicted"/>
<feature type="compositionally biased region" description="Polar residues" evidence="1">
    <location>
        <begin position="185"/>
        <end position="198"/>
    </location>
</feature>
<dbReference type="OrthoDB" id="1159446at2"/>
<dbReference type="EMBL" id="CP018153">
    <property type="protein sequence ID" value="APG59373.1"/>
    <property type="molecule type" value="Genomic_DNA"/>
</dbReference>
<reference evidence="2 3" key="1">
    <citation type="submission" date="2016-11" db="EMBL/GenBank/DDBJ databases">
        <title>Gramella sp. LPB0144 isolated from marine environment.</title>
        <authorList>
            <person name="Kim E."/>
            <person name="Yi H."/>
        </authorList>
    </citation>
    <scope>NUCLEOTIDE SEQUENCE [LARGE SCALE GENOMIC DNA]</scope>
    <source>
        <strain evidence="2 3">LPB0144</strain>
    </source>
</reference>